<dbReference type="SUPFAM" id="SSF55729">
    <property type="entry name" value="Acyl-CoA N-acyltransferases (Nat)"/>
    <property type="match status" value="1"/>
</dbReference>
<dbReference type="PANTHER" id="PTHR43072:SF23">
    <property type="entry name" value="UPF0039 PROTEIN C11D3.02C"/>
    <property type="match status" value="1"/>
</dbReference>
<dbReference type="CDD" id="cd04301">
    <property type="entry name" value="NAT_SF"/>
    <property type="match status" value="1"/>
</dbReference>
<organism evidence="4 5">
    <name type="scientific">Paramylibacter ulvae</name>
    <dbReference type="NCBI Taxonomy" id="1651968"/>
    <lineage>
        <taxon>Bacteria</taxon>
        <taxon>Pseudomonadati</taxon>
        <taxon>Pseudomonadota</taxon>
        <taxon>Alphaproteobacteria</taxon>
        <taxon>Rhodobacterales</taxon>
        <taxon>Paracoccaceae</taxon>
        <taxon>Paramylibacter</taxon>
    </lineage>
</organism>
<evidence type="ECO:0000256" key="2">
    <source>
        <dbReference type="ARBA" id="ARBA00023315"/>
    </source>
</evidence>
<gene>
    <name evidence="4" type="ORF">GCM10008927_20250</name>
</gene>
<feature type="domain" description="N-acetyltransferase" evidence="3">
    <location>
        <begin position="2"/>
        <end position="164"/>
    </location>
</feature>
<protein>
    <submittedName>
        <fullName evidence="4">N-acetyltransferase</fullName>
    </submittedName>
</protein>
<evidence type="ECO:0000259" key="3">
    <source>
        <dbReference type="PROSITE" id="PS51186"/>
    </source>
</evidence>
<dbReference type="Pfam" id="PF13420">
    <property type="entry name" value="Acetyltransf_4"/>
    <property type="match status" value="1"/>
</dbReference>
<dbReference type="Proteomes" id="UP000634455">
    <property type="component" value="Unassembled WGS sequence"/>
</dbReference>
<dbReference type="RefSeq" id="WP_308429214.1">
    <property type="nucleotide sequence ID" value="NZ_BMZF01000005.1"/>
</dbReference>
<name>A0ABQ3D5U7_9RHOB</name>
<keyword evidence="5" id="KW-1185">Reference proteome</keyword>
<evidence type="ECO:0000256" key="1">
    <source>
        <dbReference type="ARBA" id="ARBA00022679"/>
    </source>
</evidence>
<evidence type="ECO:0000313" key="4">
    <source>
        <dbReference type="EMBL" id="GHA54394.1"/>
    </source>
</evidence>
<sequence length="165" mass="18168">MMTIRFAKTSDAQAIADIWNHYIRETIATFNAAEKSTADVKSMLIQKADENHPVFCAQCDGRVIGFATYGAFRAGVGYAHSKEHTVMLAPDASKLGYGGALMRSLENHCRENGVHCLMAGVSAENTVGIRFHEKIGFSAVATLPEVGYKFSRWHDLVLMQKILSK</sequence>
<reference evidence="5" key="1">
    <citation type="journal article" date="2019" name="Int. J. Syst. Evol. Microbiol.">
        <title>The Global Catalogue of Microorganisms (GCM) 10K type strain sequencing project: providing services to taxonomists for standard genome sequencing and annotation.</title>
        <authorList>
            <consortium name="The Broad Institute Genomics Platform"/>
            <consortium name="The Broad Institute Genome Sequencing Center for Infectious Disease"/>
            <person name="Wu L."/>
            <person name="Ma J."/>
        </authorList>
    </citation>
    <scope>NUCLEOTIDE SEQUENCE [LARGE SCALE GENOMIC DNA]</scope>
    <source>
        <strain evidence="5">KCTC 32465</strain>
    </source>
</reference>
<dbReference type="InterPro" id="IPR000182">
    <property type="entry name" value="GNAT_dom"/>
</dbReference>
<dbReference type="PANTHER" id="PTHR43072">
    <property type="entry name" value="N-ACETYLTRANSFERASE"/>
    <property type="match status" value="1"/>
</dbReference>
<accession>A0ABQ3D5U7</accession>
<proteinExistence type="predicted"/>
<dbReference type="PROSITE" id="PS51186">
    <property type="entry name" value="GNAT"/>
    <property type="match status" value="1"/>
</dbReference>
<dbReference type="EMBL" id="BMZF01000005">
    <property type="protein sequence ID" value="GHA54394.1"/>
    <property type="molecule type" value="Genomic_DNA"/>
</dbReference>
<keyword evidence="1" id="KW-0808">Transferase</keyword>
<comment type="caution">
    <text evidence="4">The sequence shown here is derived from an EMBL/GenBank/DDBJ whole genome shotgun (WGS) entry which is preliminary data.</text>
</comment>
<evidence type="ECO:0000313" key="5">
    <source>
        <dbReference type="Proteomes" id="UP000634455"/>
    </source>
</evidence>
<dbReference type="Gene3D" id="3.40.630.30">
    <property type="match status" value="1"/>
</dbReference>
<keyword evidence="2" id="KW-0012">Acyltransferase</keyword>
<dbReference type="InterPro" id="IPR016181">
    <property type="entry name" value="Acyl_CoA_acyltransferase"/>
</dbReference>